<reference evidence="1 2" key="1">
    <citation type="journal article" date="2007" name="Science">
        <title>The Chlamydomonas genome reveals the evolution of key animal and plant functions.</title>
        <authorList>
            <person name="Merchant S.S."/>
            <person name="Prochnik S.E."/>
            <person name="Vallon O."/>
            <person name="Harris E.H."/>
            <person name="Karpowicz S.J."/>
            <person name="Witman G.B."/>
            <person name="Terry A."/>
            <person name="Salamov A."/>
            <person name="Fritz-Laylin L.K."/>
            <person name="Marechal-Drouard L."/>
            <person name="Marshall W.F."/>
            <person name="Qu L.H."/>
            <person name="Nelson D.R."/>
            <person name="Sanderfoot A.A."/>
            <person name="Spalding M.H."/>
            <person name="Kapitonov V.V."/>
            <person name="Ren Q."/>
            <person name="Ferris P."/>
            <person name="Lindquist E."/>
            <person name="Shapiro H."/>
            <person name="Lucas S.M."/>
            <person name="Grimwood J."/>
            <person name="Schmutz J."/>
            <person name="Cardol P."/>
            <person name="Cerutti H."/>
            <person name="Chanfreau G."/>
            <person name="Chen C.L."/>
            <person name="Cognat V."/>
            <person name="Croft M.T."/>
            <person name="Dent R."/>
            <person name="Dutcher S."/>
            <person name="Fernandez E."/>
            <person name="Fukuzawa H."/>
            <person name="Gonzalez-Ballester D."/>
            <person name="Gonzalez-Halphen D."/>
            <person name="Hallmann A."/>
            <person name="Hanikenne M."/>
            <person name="Hippler M."/>
            <person name="Inwood W."/>
            <person name="Jabbari K."/>
            <person name="Kalanon M."/>
            <person name="Kuras R."/>
            <person name="Lefebvre P.A."/>
            <person name="Lemaire S.D."/>
            <person name="Lobanov A.V."/>
            <person name="Lohr M."/>
            <person name="Manuell A."/>
            <person name="Meier I."/>
            <person name="Mets L."/>
            <person name="Mittag M."/>
            <person name="Mittelmeier T."/>
            <person name="Moroney J.V."/>
            <person name="Moseley J."/>
            <person name="Napoli C."/>
            <person name="Nedelcu A.M."/>
            <person name="Niyogi K."/>
            <person name="Novoselov S.V."/>
            <person name="Paulsen I.T."/>
            <person name="Pazour G."/>
            <person name="Purton S."/>
            <person name="Ral J.P."/>
            <person name="Riano-Pachon D.M."/>
            <person name="Riekhof W."/>
            <person name="Rymarquis L."/>
            <person name="Schroda M."/>
            <person name="Stern D."/>
            <person name="Umen J."/>
            <person name="Willows R."/>
            <person name="Wilson N."/>
            <person name="Zimmer S.L."/>
            <person name="Allmer J."/>
            <person name="Balk J."/>
            <person name="Bisova K."/>
            <person name="Chen C.J."/>
            <person name="Elias M."/>
            <person name="Gendler K."/>
            <person name="Hauser C."/>
            <person name="Lamb M.R."/>
            <person name="Ledford H."/>
            <person name="Long J.C."/>
            <person name="Minagawa J."/>
            <person name="Page M.D."/>
            <person name="Pan J."/>
            <person name="Pootakham W."/>
            <person name="Roje S."/>
            <person name="Rose A."/>
            <person name="Stahlberg E."/>
            <person name="Terauchi A.M."/>
            <person name="Yang P."/>
            <person name="Ball S."/>
            <person name="Bowler C."/>
            <person name="Dieckmann C.L."/>
            <person name="Gladyshev V.N."/>
            <person name="Green P."/>
            <person name="Jorgensen R."/>
            <person name="Mayfield S."/>
            <person name="Mueller-Roeber B."/>
            <person name="Rajamani S."/>
            <person name="Sayre R.T."/>
            <person name="Brokstein P."/>
            <person name="Dubchak I."/>
            <person name="Goodstein D."/>
            <person name="Hornick L."/>
            <person name="Huang Y.W."/>
            <person name="Jhaveri J."/>
            <person name="Luo Y."/>
            <person name="Martinez D."/>
            <person name="Ngau W.C."/>
            <person name="Otillar B."/>
            <person name="Poliakov A."/>
            <person name="Porter A."/>
            <person name="Szajkowski L."/>
            <person name="Werner G."/>
            <person name="Zhou K."/>
            <person name="Grigoriev I.V."/>
            <person name="Rokhsar D.S."/>
            <person name="Grossman A.R."/>
        </authorList>
    </citation>
    <scope>NUCLEOTIDE SEQUENCE [LARGE SCALE GENOMIC DNA]</scope>
    <source>
        <strain evidence="2">CC-503</strain>
    </source>
</reference>
<dbReference type="OrthoDB" id="509144at2759"/>
<keyword evidence="2" id="KW-1185">Reference proteome</keyword>
<dbReference type="GeneID" id="5728303"/>
<gene>
    <name evidence="1" type="ORF">CHLRE_10g419500v5</name>
</gene>
<dbReference type="EMBL" id="CM008971">
    <property type="protein sequence ID" value="PNW77033.1"/>
    <property type="molecule type" value="Genomic_DNA"/>
</dbReference>
<accession>A0A2K3D926</accession>
<dbReference type="RefSeq" id="XP_001702789.2">
    <property type="nucleotide sequence ID" value="XM_001702737.2"/>
</dbReference>
<evidence type="ECO:0000313" key="1">
    <source>
        <dbReference type="EMBL" id="PNW77033.1"/>
    </source>
</evidence>
<dbReference type="Gramene" id="PNW77033">
    <property type="protein sequence ID" value="PNW77033"/>
    <property type="gene ID" value="CHLRE_10g419500v5"/>
</dbReference>
<dbReference type="KEGG" id="cre:CHLRE_10g419500v5"/>
<dbReference type="OMA" id="GWQMNER"/>
<evidence type="ECO:0000313" key="2">
    <source>
        <dbReference type="Proteomes" id="UP000006906"/>
    </source>
</evidence>
<dbReference type="InParanoid" id="A0A2K3D926"/>
<protein>
    <submittedName>
        <fullName evidence="1">Uncharacterized protein</fullName>
    </submittedName>
</protein>
<name>A0A2K3D926_CHLRE</name>
<dbReference type="PaxDb" id="3055-EDP06568"/>
<proteinExistence type="predicted"/>
<dbReference type="ExpressionAtlas" id="A0A2K3D926">
    <property type="expression patterns" value="baseline and differential"/>
</dbReference>
<dbReference type="AlphaFoldDB" id="A0A2K3D926"/>
<dbReference type="Proteomes" id="UP000006906">
    <property type="component" value="Chromosome 10"/>
</dbReference>
<sequence>MMGWQMNERNVYFTDDFKVRLIKRVASDELGISDEEMESRLQQLGALLPGLESRLGKAPPKLVARLAASTGQVAVRLLALKELFPQANLSAMVNNRLGLLLDDDTAQLQAAATRLRQLLPDINVDKFVETFPLVLDVECFEMALEDAKRIMPGINVTSMLRNNPDVILSLVKGKNLIPYDQISNPWA</sequence>
<organism evidence="1 2">
    <name type="scientific">Chlamydomonas reinhardtii</name>
    <name type="common">Chlamydomonas smithii</name>
    <dbReference type="NCBI Taxonomy" id="3055"/>
    <lineage>
        <taxon>Eukaryota</taxon>
        <taxon>Viridiplantae</taxon>
        <taxon>Chlorophyta</taxon>
        <taxon>core chlorophytes</taxon>
        <taxon>Chlorophyceae</taxon>
        <taxon>CS clade</taxon>
        <taxon>Chlamydomonadales</taxon>
        <taxon>Chlamydomonadaceae</taxon>
        <taxon>Chlamydomonas</taxon>
    </lineage>
</organism>